<feature type="transmembrane region" description="Helical" evidence="7">
    <location>
        <begin position="220"/>
        <end position="239"/>
    </location>
</feature>
<keyword evidence="4 7" id="KW-0812">Transmembrane</keyword>
<dbReference type="PANTHER" id="PTHR30487">
    <property type="entry name" value="TYPE 4 PREPILIN-LIKE PROTEINS LEADER PEPTIDE-PROCESSING ENZYME"/>
    <property type="match status" value="1"/>
</dbReference>
<feature type="transmembrane region" description="Helical" evidence="7">
    <location>
        <begin position="44"/>
        <end position="62"/>
    </location>
</feature>
<evidence type="ECO:0000313" key="10">
    <source>
        <dbReference type="EMBL" id="QUL98167.1"/>
    </source>
</evidence>
<comment type="similarity">
    <text evidence="2">Belongs to the peptidase A24 family.</text>
</comment>
<dbReference type="InterPro" id="IPR050882">
    <property type="entry name" value="Prepilin_peptidase/N-MTase"/>
</dbReference>
<dbReference type="GO" id="GO:0006465">
    <property type="term" value="P:signal peptide processing"/>
    <property type="evidence" value="ECO:0007669"/>
    <property type="project" value="TreeGrafter"/>
</dbReference>
<feature type="domain" description="Prepilin peptidase A24 N-terminal" evidence="9">
    <location>
        <begin position="11"/>
        <end position="90"/>
    </location>
</feature>
<feature type="transmembrane region" description="Helical" evidence="7">
    <location>
        <begin position="100"/>
        <end position="119"/>
    </location>
</feature>
<dbReference type="KEGG" id="fcz:IMF26_09000"/>
<evidence type="ECO:0000256" key="3">
    <source>
        <dbReference type="ARBA" id="ARBA00022475"/>
    </source>
</evidence>
<dbReference type="Pfam" id="PF06750">
    <property type="entry name" value="A24_N_bact"/>
    <property type="match status" value="1"/>
</dbReference>
<dbReference type="AlphaFoldDB" id="A0AAT9LCW7"/>
<keyword evidence="6 7" id="KW-0472">Membrane</keyword>
<evidence type="ECO:0000256" key="2">
    <source>
        <dbReference type="ARBA" id="ARBA00005801"/>
    </source>
</evidence>
<dbReference type="Gene3D" id="1.20.120.1220">
    <property type="match status" value="1"/>
</dbReference>
<protein>
    <submittedName>
        <fullName evidence="10">Prepilin peptidase</fullName>
    </submittedName>
</protein>
<proteinExistence type="inferred from homology"/>
<comment type="subcellular location">
    <subcellularLocation>
        <location evidence="1">Cell membrane</location>
        <topology evidence="1">Multi-pass membrane protein</topology>
    </subcellularLocation>
</comment>
<evidence type="ECO:0000256" key="5">
    <source>
        <dbReference type="ARBA" id="ARBA00022989"/>
    </source>
</evidence>
<reference evidence="10" key="1">
    <citation type="submission" date="2020-10" db="EMBL/GenBank/DDBJ databases">
        <authorList>
            <person name="Kadnikov V."/>
            <person name="Beletsky A.V."/>
            <person name="Mardanov A.V."/>
            <person name="Karnachuk O.V."/>
            <person name="Ravin N.V."/>
        </authorList>
    </citation>
    <scope>NUCLEOTIDE SEQUENCE</scope>
    <source>
        <strain evidence="10">Bu02</strain>
    </source>
</reference>
<sequence length="251" mass="26317">MPLQNDFFLALMGLCFGSFLAALASRLPAGVPVTGRSHCPNCQAQLGFTELIPVLSFVLLRGRCKHCGARISPAYPTLELATAVIVPAFLHRYGMGAEGALNLIIAFHFVVLAGSDWLYGILPDRILASLSCFTLLLKLLSGHKAFWSGLAGGLLGFSFLYAVILLRPDAIGAGDVKMAGVVGLYMGASRVFPALGLSFVLAAAYALPLLALGKKKPHDVLPLGVFLSAGSLIVSLAQLPQLSAILLDLGG</sequence>
<dbReference type="Pfam" id="PF01478">
    <property type="entry name" value="Peptidase_A24"/>
    <property type="match status" value="1"/>
</dbReference>
<evidence type="ECO:0000259" key="8">
    <source>
        <dbReference type="Pfam" id="PF01478"/>
    </source>
</evidence>
<dbReference type="GO" id="GO:0005886">
    <property type="term" value="C:plasma membrane"/>
    <property type="evidence" value="ECO:0007669"/>
    <property type="project" value="UniProtKB-SubCell"/>
</dbReference>
<feature type="transmembrane region" description="Helical" evidence="7">
    <location>
        <begin position="145"/>
        <end position="166"/>
    </location>
</feature>
<accession>A0AAT9LCW7</accession>
<organism evidence="10">
    <name type="scientific">Candidatus Fermentithermobacillus carboniphilus</name>
    <dbReference type="NCBI Taxonomy" id="3085328"/>
    <lineage>
        <taxon>Bacteria</taxon>
        <taxon>Bacillati</taxon>
        <taxon>Bacillota</taxon>
        <taxon>Candidatus Fermentithermobacillia</taxon>
        <taxon>Candidatus Fermentithermobacillales</taxon>
        <taxon>Candidatus Fermentithermobacillaceae</taxon>
        <taxon>Candidatus Fermentithermobacillus</taxon>
    </lineage>
</organism>
<feature type="transmembrane region" description="Helical" evidence="7">
    <location>
        <begin position="7"/>
        <end position="24"/>
    </location>
</feature>
<gene>
    <name evidence="10" type="ORF">IMF26_09000</name>
</gene>
<evidence type="ECO:0000259" key="9">
    <source>
        <dbReference type="Pfam" id="PF06750"/>
    </source>
</evidence>
<evidence type="ECO:0000256" key="7">
    <source>
        <dbReference type="SAM" id="Phobius"/>
    </source>
</evidence>
<evidence type="ECO:0000256" key="1">
    <source>
        <dbReference type="ARBA" id="ARBA00004651"/>
    </source>
</evidence>
<name>A0AAT9LCW7_9FIRM</name>
<keyword evidence="5 7" id="KW-1133">Transmembrane helix</keyword>
<reference evidence="10" key="2">
    <citation type="journal article" date="2023" name="Biology">
        <title>Prokaryotic Life Associated with Coal-Fire Gas Vents Revealed by Metagenomics.</title>
        <authorList>
            <person name="Kadnikov V.V."/>
            <person name="Mardanov A.V."/>
            <person name="Beletsky A.V."/>
            <person name="Karnachuk O.V."/>
            <person name="Ravin N.V."/>
        </authorList>
    </citation>
    <scope>NUCLEOTIDE SEQUENCE</scope>
    <source>
        <strain evidence="10">Bu02</strain>
    </source>
</reference>
<feature type="domain" description="Prepilin type IV endopeptidase peptidase" evidence="8">
    <location>
        <begin position="104"/>
        <end position="207"/>
    </location>
</feature>
<dbReference type="InterPro" id="IPR000045">
    <property type="entry name" value="Prepilin_IV_endopep_pep"/>
</dbReference>
<evidence type="ECO:0000256" key="4">
    <source>
        <dbReference type="ARBA" id="ARBA00022692"/>
    </source>
</evidence>
<evidence type="ECO:0000256" key="6">
    <source>
        <dbReference type="ARBA" id="ARBA00023136"/>
    </source>
</evidence>
<dbReference type="PANTHER" id="PTHR30487:SF0">
    <property type="entry name" value="PREPILIN LEADER PEPTIDASE_N-METHYLTRANSFERASE-RELATED"/>
    <property type="match status" value="1"/>
</dbReference>
<keyword evidence="3" id="KW-1003">Cell membrane</keyword>
<feature type="transmembrane region" description="Helical" evidence="7">
    <location>
        <begin position="191"/>
        <end position="213"/>
    </location>
</feature>
<dbReference type="EMBL" id="CP062796">
    <property type="protein sequence ID" value="QUL98167.1"/>
    <property type="molecule type" value="Genomic_DNA"/>
</dbReference>
<dbReference type="InterPro" id="IPR010627">
    <property type="entry name" value="Prepilin_pept_A24_N"/>
</dbReference>
<dbReference type="GO" id="GO:0004190">
    <property type="term" value="F:aspartic-type endopeptidase activity"/>
    <property type="evidence" value="ECO:0007669"/>
    <property type="project" value="InterPro"/>
</dbReference>